<protein>
    <submittedName>
        <fullName evidence="1">Integrating conjugative element protein</fullName>
    </submittedName>
</protein>
<name>A0A831RNS6_9GAMM</name>
<sequence>MGCLLVPVMAWAELTVIYDSGHTQPIAPFFEVFESADGLPPQSPPPAKPSLGAADPKAWLPIQSPGLTPGPVQERAHDRPFTRPFFLIGSDTRSRQWLQTHRDRLKAIGAVGMLVQAETVDDLRTIARLADGLSILPASGSDIAKALGVSHYPVLISAHGIEQ</sequence>
<proteinExistence type="predicted"/>
<gene>
    <name evidence="1" type="ORF">ENI96_07930</name>
</gene>
<dbReference type="EMBL" id="DRKP01000089">
    <property type="protein sequence ID" value="HEB96345.1"/>
    <property type="molecule type" value="Genomic_DNA"/>
</dbReference>
<dbReference type="InterPro" id="IPR021300">
    <property type="entry name" value="Integr_conj_element_PFL4695"/>
</dbReference>
<comment type="caution">
    <text evidence="1">The sequence shown here is derived from an EMBL/GenBank/DDBJ whole genome shotgun (WGS) entry which is preliminary data.</text>
</comment>
<accession>A0A831RNS6</accession>
<evidence type="ECO:0000313" key="1">
    <source>
        <dbReference type="EMBL" id="HEB96345.1"/>
    </source>
</evidence>
<dbReference type="NCBIfam" id="TIGR03765">
    <property type="entry name" value="ICE_PFL_4695"/>
    <property type="match status" value="1"/>
</dbReference>
<dbReference type="AlphaFoldDB" id="A0A831RNS6"/>
<dbReference type="Pfam" id="PF11072">
    <property type="entry name" value="DUF2859"/>
    <property type="match status" value="1"/>
</dbReference>
<dbReference type="Proteomes" id="UP000886251">
    <property type="component" value="Unassembled WGS sequence"/>
</dbReference>
<organism evidence="1">
    <name type="scientific">Sedimenticola thiotaurini</name>
    <dbReference type="NCBI Taxonomy" id="1543721"/>
    <lineage>
        <taxon>Bacteria</taxon>
        <taxon>Pseudomonadati</taxon>
        <taxon>Pseudomonadota</taxon>
        <taxon>Gammaproteobacteria</taxon>
        <taxon>Chromatiales</taxon>
        <taxon>Sedimenticolaceae</taxon>
        <taxon>Sedimenticola</taxon>
    </lineage>
</organism>
<reference evidence="1" key="1">
    <citation type="journal article" date="2020" name="mSystems">
        <title>Genome- and Community-Level Interaction Insights into Carbon Utilization and Element Cycling Functions of Hydrothermarchaeota in Hydrothermal Sediment.</title>
        <authorList>
            <person name="Zhou Z."/>
            <person name="Liu Y."/>
            <person name="Xu W."/>
            <person name="Pan J."/>
            <person name="Luo Z.H."/>
            <person name="Li M."/>
        </authorList>
    </citation>
    <scope>NUCLEOTIDE SEQUENCE [LARGE SCALE GENOMIC DNA]</scope>
    <source>
        <strain evidence="1">HyVt-443</strain>
    </source>
</reference>